<dbReference type="PANTHER" id="PTHR42693:SF53">
    <property type="entry name" value="ENDO-4-O-SULFATASE"/>
    <property type="match status" value="1"/>
</dbReference>
<dbReference type="InterPro" id="IPR000917">
    <property type="entry name" value="Sulfatase_N"/>
</dbReference>
<dbReference type="Gene3D" id="3.40.720.10">
    <property type="entry name" value="Alkaline Phosphatase, subunit A"/>
    <property type="match status" value="1"/>
</dbReference>
<dbReference type="CDD" id="cd16148">
    <property type="entry name" value="sulfatase_like"/>
    <property type="match status" value="1"/>
</dbReference>
<keyword evidence="2" id="KW-0378">Hydrolase</keyword>
<evidence type="ECO:0000259" key="3">
    <source>
        <dbReference type="Pfam" id="PF00884"/>
    </source>
</evidence>
<sequence>MNILVICADTFRADYLGCYGNSWIKTPHIDKLAGEGIRFNEFYGEALPTIPARRVLYTGRKAFPFSYHQQKGDMVQLPGWHPIYDEDVTLAEHLSDLGYTTGLVSDLYHMMKPGKNFHRGFHSWDWIRGQEADPFIPTSKPNQNVSKYIGSKVDINPGKHRLMSQYLNNRSWWKDESDHFAGQVMQSAANWITRYGSKKPWMLWIESFDPHEPWDAPKEFLELYSSTDYQGTEPIWPSGLVDNYT</sequence>
<evidence type="ECO:0000256" key="2">
    <source>
        <dbReference type="ARBA" id="ARBA00022801"/>
    </source>
</evidence>
<evidence type="ECO:0000256" key="1">
    <source>
        <dbReference type="ARBA" id="ARBA00008779"/>
    </source>
</evidence>
<dbReference type="SUPFAM" id="SSF53649">
    <property type="entry name" value="Alkaline phosphatase-like"/>
    <property type="match status" value="1"/>
</dbReference>
<dbReference type="GO" id="GO:0004065">
    <property type="term" value="F:arylsulfatase activity"/>
    <property type="evidence" value="ECO:0007669"/>
    <property type="project" value="TreeGrafter"/>
</dbReference>
<feature type="domain" description="Sulfatase N-terminal" evidence="3">
    <location>
        <begin position="2"/>
        <end position="231"/>
    </location>
</feature>
<accession>A0A382J492</accession>
<feature type="non-terminal residue" evidence="4">
    <location>
        <position position="245"/>
    </location>
</feature>
<gene>
    <name evidence="4" type="ORF">METZ01_LOCUS258767</name>
</gene>
<dbReference type="AlphaFoldDB" id="A0A382J492"/>
<reference evidence="4" key="1">
    <citation type="submission" date="2018-05" db="EMBL/GenBank/DDBJ databases">
        <authorList>
            <person name="Lanie J.A."/>
            <person name="Ng W.-L."/>
            <person name="Kazmierczak K.M."/>
            <person name="Andrzejewski T.M."/>
            <person name="Davidsen T.M."/>
            <person name="Wayne K.J."/>
            <person name="Tettelin H."/>
            <person name="Glass J.I."/>
            <person name="Rusch D."/>
            <person name="Podicherti R."/>
            <person name="Tsui H.-C.T."/>
            <person name="Winkler M.E."/>
        </authorList>
    </citation>
    <scope>NUCLEOTIDE SEQUENCE</scope>
</reference>
<dbReference type="InterPro" id="IPR017850">
    <property type="entry name" value="Alkaline_phosphatase_core_sf"/>
</dbReference>
<dbReference type="EMBL" id="UINC01071193">
    <property type="protein sequence ID" value="SVC05913.1"/>
    <property type="molecule type" value="Genomic_DNA"/>
</dbReference>
<evidence type="ECO:0000313" key="4">
    <source>
        <dbReference type="EMBL" id="SVC05913.1"/>
    </source>
</evidence>
<dbReference type="Pfam" id="PF00884">
    <property type="entry name" value="Sulfatase"/>
    <property type="match status" value="1"/>
</dbReference>
<dbReference type="PANTHER" id="PTHR42693">
    <property type="entry name" value="ARYLSULFATASE FAMILY MEMBER"/>
    <property type="match status" value="1"/>
</dbReference>
<dbReference type="InterPro" id="IPR050738">
    <property type="entry name" value="Sulfatase"/>
</dbReference>
<protein>
    <recommendedName>
        <fullName evidence="3">Sulfatase N-terminal domain-containing protein</fullName>
    </recommendedName>
</protein>
<proteinExistence type="inferred from homology"/>
<name>A0A382J492_9ZZZZ</name>
<comment type="similarity">
    <text evidence="1">Belongs to the sulfatase family.</text>
</comment>
<organism evidence="4">
    <name type="scientific">marine metagenome</name>
    <dbReference type="NCBI Taxonomy" id="408172"/>
    <lineage>
        <taxon>unclassified sequences</taxon>
        <taxon>metagenomes</taxon>
        <taxon>ecological metagenomes</taxon>
    </lineage>
</organism>